<gene>
    <name evidence="3" type="ORF">PYTT_0623</name>
</gene>
<dbReference type="AlphaFoldDB" id="A0A1H6KTA8"/>
<accession>A0A1H6KTA8</accession>
<evidence type="ECO:0000313" key="3">
    <source>
        <dbReference type="EMBL" id="SEH77157.1"/>
    </source>
</evidence>
<reference evidence="4" key="1">
    <citation type="submission" date="2016-09" db="EMBL/GenBank/DDBJ databases">
        <authorList>
            <person name="Koehorst J."/>
        </authorList>
    </citation>
    <scope>NUCLEOTIDE SEQUENCE [LARGE SCALE GENOMIC DNA]</scope>
</reference>
<evidence type="ECO:0000313" key="4">
    <source>
        <dbReference type="Proteomes" id="UP000176204"/>
    </source>
</evidence>
<dbReference type="EMBL" id="LT629973">
    <property type="protein sequence ID" value="SEH77157.1"/>
    <property type="molecule type" value="Genomic_DNA"/>
</dbReference>
<name>A0A1H6KTA8_9BACT</name>
<evidence type="ECO:0000259" key="2">
    <source>
        <dbReference type="PROSITE" id="PS51782"/>
    </source>
</evidence>
<dbReference type="PROSITE" id="PS51782">
    <property type="entry name" value="LYSM"/>
    <property type="match status" value="1"/>
</dbReference>
<feature type="signal peptide" evidence="1">
    <location>
        <begin position="1"/>
        <end position="25"/>
    </location>
</feature>
<dbReference type="SUPFAM" id="SSF54106">
    <property type="entry name" value="LysM domain"/>
    <property type="match status" value="1"/>
</dbReference>
<proteinExistence type="predicted"/>
<keyword evidence="4" id="KW-1185">Reference proteome</keyword>
<evidence type="ECO:0000256" key="1">
    <source>
        <dbReference type="SAM" id="SignalP"/>
    </source>
</evidence>
<feature type="domain" description="LysM" evidence="2">
    <location>
        <begin position="94"/>
        <end position="138"/>
    </location>
</feature>
<dbReference type="OrthoDB" id="199138at2"/>
<dbReference type="SMART" id="SM00257">
    <property type="entry name" value="LysM"/>
    <property type="match status" value="1"/>
</dbReference>
<dbReference type="STRING" id="1679444.PYTT_0623"/>
<sequence length="259" mass="28509">MKSIFSIFAAKACFSLCGLGGLLSAAEVNYSLWPKRPEQLVHARELVKQNRLQEATALLQEYLHDKRIAGKEARYIVSQINIREYLSRDNPAVVPYTVRGGDSYFKIAQKTKTSIDMLLYLNGTIDLNKLQAGQKLLLRPMQLTMEINLPMKEILVWDGGKLVSSYPLLAVRDGGTGNVETSVLSKSASLDGASVSHQSQTYAAANKTLNLKAGTLIVGNTRDSRPDEKGYFLSVEDCNELGLLMAPGNTVSIIRSVER</sequence>
<dbReference type="Proteomes" id="UP000176204">
    <property type="component" value="Chromosome I"/>
</dbReference>
<dbReference type="RefSeq" id="WP_083076900.1">
    <property type="nucleotide sequence ID" value="NZ_LIGX01000032.1"/>
</dbReference>
<dbReference type="Gene3D" id="3.10.350.10">
    <property type="entry name" value="LysM domain"/>
    <property type="match status" value="1"/>
</dbReference>
<keyword evidence="1" id="KW-0732">Signal</keyword>
<organism evidence="3 4">
    <name type="scientific">Akkermansia glycaniphila</name>
    <dbReference type="NCBI Taxonomy" id="1679444"/>
    <lineage>
        <taxon>Bacteria</taxon>
        <taxon>Pseudomonadati</taxon>
        <taxon>Verrucomicrobiota</taxon>
        <taxon>Verrucomicrobiia</taxon>
        <taxon>Verrucomicrobiales</taxon>
        <taxon>Akkermansiaceae</taxon>
        <taxon>Akkermansia</taxon>
    </lineage>
</organism>
<dbReference type="KEGG" id="agl:PYTT_0623"/>
<dbReference type="Pfam" id="PF01476">
    <property type="entry name" value="LysM"/>
    <property type="match status" value="1"/>
</dbReference>
<dbReference type="CDD" id="cd00118">
    <property type="entry name" value="LysM"/>
    <property type="match status" value="1"/>
</dbReference>
<feature type="chain" id="PRO_5009604472" description="LysM domain-containing protein" evidence="1">
    <location>
        <begin position="26"/>
        <end position="259"/>
    </location>
</feature>
<protein>
    <recommendedName>
        <fullName evidence="2">LysM domain-containing protein</fullName>
    </recommendedName>
</protein>
<dbReference type="InterPro" id="IPR036779">
    <property type="entry name" value="LysM_dom_sf"/>
</dbReference>
<dbReference type="InterPro" id="IPR018392">
    <property type="entry name" value="LysM"/>
</dbReference>